<keyword evidence="1" id="KW-0472">Membrane</keyword>
<keyword evidence="3" id="KW-1185">Reference proteome</keyword>
<evidence type="ECO:0000313" key="3">
    <source>
        <dbReference type="Proteomes" id="UP001139700"/>
    </source>
</evidence>
<keyword evidence="1" id="KW-1133">Transmembrane helix</keyword>
<protein>
    <submittedName>
        <fullName evidence="2">Uncharacterized protein</fullName>
    </submittedName>
</protein>
<organism evidence="2 3">
    <name type="scientific">Dyadobacter fanqingshengii</name>
    <dbReference type="NCBI Taxonomy" id="2906443"/>
    <lineage>
        <taxon>Bacteria</taxon>
        <taxon>Pseudomonadati</taxon>
        <taxon>Bacteroidota</taxon>
        <taxon>Cytophagia</taxon>
        <taxon>Cytophagales</taxon>
        <taxon>Spirosomataceae</taxon>
        <taxon>Dyadobacter</taxon>
    </lineage>
</organism>
<dbReference type="RefSeq" id="WP_234613673.1">
    <property type="nucleotide sequence ID" value="NZ_CP098806.1"/>
</dbReference>
<dbReference type="Proteomes" id="UP001139700">
    <property type="component" value="Unassembled WGS sequence"/>
</dbReference>
<reference evidence="2" key="1">
    <citation type="submission" date="2021-12" db="EMBL/GenBank/DDBJ databases">
        <title>Novel species in genus Dyadobacter.</title>
        <authorList>
            <person name="Ma C."/>
        </authorList>
    </citation>
    <scope>NUCLEOTIDE SEQUENCE</scope>
    <source>
        <strain evidence="2">CY399</strain>
    </source>
</reference>
<accession>A0A9X1PDA0</accession>
<name>A0A9X1PDA0_9BACT</name>
<proteinExistence type="predicted"/>
<keyword evidence="1" id="KW-0812">Transmembrane</keyword>
<evidence type="ECO:0000256" key="1">
    <source>
        <dbReference type="SAM" id="Phobius"/>
    </source>
</evidence>
<dbReference type="AlphaFoldDB" id="A0A9X1PDA0"/>
<dbReference type="EMBL" id="JAJTTA010000002">
    <property type="protein sequence ID" value="MCF0041127.1"/>
    <property type="molecule type" value="Genomic_DNA"/>
</dbReference>
<gene>
    <name evidence="2" type="ORF">LXM24_13585</name>
</gene>
<sequence>MHNEKLFNKIKDLALNDHPDDEKWDAEEVWGKIKQKDKRRSRWIWYLLPAAASVLIAIFWMWPNDKKEMSVVKESIENVEKQRTVQTHSDKHLSVVKEVEEKPKVRPHRATVQRVEIMKEPILEIEAATVNDQMFGVNPEKMFENNPELVAQANPDSLALTETKPTLPVKERVLTAEIELPGRQEEIPLTALQIMFKKAKEERETRRLRTRYIDNDKAFWSFVRHSFVENPTVVAPDNPSKQH</sequence>
<evidence type="ECO:0000313" key="2">
    <source>
        <dbReference type="EMBL" id="MCF0041127.1"/>
    </source>
</evidence>
<comment type="caution">
    <text evidence="2">The sequence shown here is derived from an EMBL/GenBank/DDBJ whole genome shotgun (WGS) entry which is preliminary data.</text>
</comment>
<feature type="transmembrane region" description="Helical" evidence="1">
    <location>
        <begin position="43"/>
        <end position="62"/>
    </location>
</feature>